<evidence type="ECO:0000256" key="3">
    <source>
        <dbReference type="SAM" id="SignalP"/>
    </source>
</evidence>
<dbReference type="InterPro" id="IPR046350">
    <property type="entry name" value="Cystatin_sf"/>
</dbReference>
<dbReference type="Pfam" id="PF00031">
    <property type="entry name" value="Cystatin"/>
    <property type="match status" value="1"/>
</dbReference>
<keyword evidence="6" id="KW-1185">Reference proteome</keyword>
<protein>
    <submittedName>
        <fullName evidence="5">Cystatin like 1</fullName>
    </submittedName>
</protein>
<comment type="similarity">
    <text evidence="1">Belongs to the cystatin family.</text>
</comment>
<dbReference type="PANTHER" id="PTHR47887:SF1">
    <property type="entry name" value="CYSTATIN-LIKE 1"/>
    <property type="match status" value="1"/>
</dbReference>
<dbReference type="SMART" id="SM00043">
    <property type="entry name" value="CY"/>
    <property type="match status" value="1"/>
</dbReference>
<keyword evidence="2" id="KW-1015">Disulfide bond</keyword>
<evidence type="ECO:0000256" key="1">
    <source>
        <dbReference type="ARBA" id="ARBA00009403"/>
    </source>
</evidence>
<reference evidence="6" key="1">
    <citation type="submission" date="2016-06" db="EMBL/GenBank/DDBJ databases">
        <title>De novo assembly and RNA-Seq shows season-dependent expression and editing in black bear kidneys.</title>
        <authorList>
            <person name="Korstanje R."/>
            <person name="Srivastava A."/>
            <person name="Sarsani V.K."/>
            <person name="Sheehan S.M."/>
            <person name="Seger R.L."/>
            <person name="Barter M.E."/>
            <person name="Lindqvist C."/>
            <person name="Brody L.C."/>
            <person name="Mullikin J.C."/>
        </authorList>
    </citation>
    <scope>NUCLEOTIDE SEQUENCE [LARGE SCALE GENOMIC DNA]</scope>
</reference>
<accession>A0A452SH04</accession>
<feature type="domain" description="Cystatin" evidence="4">
    <location>
        <begin position="26"/>
        <end position="135"/>
    </location>
</feature>
<organism evidence="5 6">
    <name type="scientific">Ursus americanus</name>
    <name type="common">American black bear</name>
    <name type="synonym">Euarctos americanus</name>
    <dbReference type="NCBI Taxonomy" id="9643"/>
    <lineage>
        <taxon>Eukaryota</taxon>
        <taxon>Metazoa</taxon>
        <taxon>Chordata</taxon>
        <taxon>Craniata</taxon>
        <taxon>Vertebrata</taxon>
        <taxon>Euteleostomi</taxon>
        <taxon>Mammalia</taxon>
        <taxon>Eutheria</taxon>
        <taxon>Laurasiatheria</taxon>
        <taxon>Carnivora</taxon>
        <taxon>Caniformia</taxon>
        <taxon>Ursidae</taxon>
        <taxon>Ursus</taxon>
    </lineage>
</organism>
<proteinExistence type="inferred from homology"/>
<dbReference type="InterPro" id="IPR042921">
    <property type="entry name" value="CSTL1"/>
</dbReference>
<dbReference type="STRING" id="9643.ENSUAMP00000031735"/>
<dbReference type="Ensembl" id="ENSUAMT00000035393.1">
    <property type="protein sequence ID" value="ENSUAMP00000031735.1"/>
    <property type="gene ID" value="ENSUAMG00000024303.1"/>
</dbReference>
<dbReference type="GO" id="GO:0004869">
    <property type="term" value="F:cysteine-type endopeptidase inhibitor activity"/>
    <property type="evidence" value="ECO:0007669"/>
    <property type="project" value="InterPro"/>
</dbReference>
<feature type="chain" id="PRO_5019386993" evidence="3">
    <location>
        <begin position="26"/>
        <end position="147"/>
    </location>
</feature>
<feature type="signal peptide" evidence="3">
    <location>
        <begin position="1"/>
        <end position="25"/>
    </location>
</feature>
<reference evidence="5" key="2">
    <citation type="submission" date="2025-08" db="UniProtKB">
        <authorList>
            <consortium name="Ensembl"/>
        </authorList>
    </citation>
    <scope>IDENTIFICATION</scope>
</reference>
<dbReference type="Gene3D" id="3.10.450.10">
    <property type="match status" value="1"/>
</dbReference>
<dbReference type="CDD" id="cd00042">
    <property type="entry name" value="CY"/>
    <property type="match status" value="1"/>
</dbReference>
<dbReference type="PANTHER" id="PTHR47887">
    <property type="entry name" value="CYSTATIN-LIKE 1"/>
    <property type="match status" value="1"/>
</dbReference>
<dbReference type="InterPro" id="IPR000010">
    <property type="entry name" value="Cystatin_dom"/>
</dbReference>
<keyword evidence="3" id="KW-0732">Signal</keyword>
<evidence type="ECO:0000313" key="6">
    <source>
        <dbReference type="Proteomes" id="UP000291022"/>
    </source>
</evidence>
<sequence length="147" mass="17174">MGVGCWRNPLLLLAALVLTARLGHFQRWEGFQEKSMSKTNMNSTLQFLMESYNNASNDTYLFQVDKLLRSQMQLTTGVEYMVTVKISRTKCKRNSTSNSCPIQSKKKLKKSFICDFLVYTVPWMNYYQLWNNSCLESKHTNKNLKFT</sequence>
<dbReference type="SUPFAM" id="SSF54403">
    <property type="entry name" value="Cystatin/monellin"/>
    <property type="match status" value="1"/>
</dbReference>
<evidence type="ECO:0000313" key="5">
    <source>
        <dbReference type="Ensembl" id="ENSUAMP00000031735.1"/>
    </source>
</evidence>
<dbReference type="FunFam" id="3.10.450.10:FF:000004">
    <property type="entry name" value="Cystatin C"/>
    <property type="match status" value="1"/>
</dbReference>
<evidence type="ECO:0000256" key="2">
    <source>
        <dbReference type="ARBA" id="ARBA00023157"/>
    </source>
</evidence>
<dbReference type="GeneTree" id="ENSGT00900000141212"/>
<dbReference type="AlphaFoldDB" id="A0A452SH04"/>
<reference evidence="5" key="3">
    <citation type="submission" date="2025-09" db="UniProtKB">
        <authorList>
            <consortium name="Ensembl"/>
        </authorList>
    </citation>
    <scope>IDENTIFICATION</scope>
</reference>
<dbReference type="Proteomes" id="UP000291022">
    <property type="component" value="Unassembled WGS sequence"/>
</dbReference>
<name>A0A452SH04_URSAM</name>
<evidence type="ECO:0000259" key="4">
    <source>
        <dbReference type="SMART" id="SM00043"/>
    </source>
</evidence>
<gene>
    <name evidence="5" type="primary">CSTL1</name>
</gene>